<name>A0A225DG46_9BACT</name>
<organism evidence="2 3">
    <name type="scientific">Fimbriiglobus ruber</name>
    <dbReference type="NCBI Taxonomy" id="1908690"/>
    <lineage>
        <taxon>Bacteria</taxon>
        <taxon>Pseudomonadati</taxon>
        <taxon>Planctomycetota</taxon>
        <taxon>Planctomycetia</taxon>
        <taxon>Gemmatales</taxon>
        <taxon>Gemmataceae</taxon>
        <taxon>Fimbriiglobus</taxon>
    </lineage>
</organism>
<dbReference type="InterPro" id="IPR035929">
    <property type="entry name" value="CoaB-like_sf"/>
</dbReference>
<reference evidence="3" key="1">
    <citation type="submission" date="2017-06" db="EMBL/GenBank/DDBJ databases">
        <title>Genome analysis of Fimbriiglobus ruber SP5, the first member of the order Planctomycetales with confirmed chitinolytic capability.</title>
        <authorList>
            <person name="Ravin N.V."/>
            <person name="Rakitin A.L."/>
            <person name="Ivanova A.A."/>
            <person name="Beletsky A.V."/>
            <person name="Kulichevskaya I.S."/>
            <person name="Mardanov A.V."/>
            <person name="Dedysh S.N."/>
        </authorList>
    </citation>
    <scope>NUCLEOTIDE SEQUENCE [LARGE SCALE GENOMIC DNA]</scope>
    <source>
        <strain evidence="3">SP5</strain>
    </source>
</reference>
<evidence type="ECO:0000259" key="1">
    <source>
        <dbReference type="Pfam" id="PF04127"/>
    </source>
</evidence>
<comment type="caution">
    <text evidence="2">The sequence shown here is derived from an EMBL/GenBank/DDBJ whole genome shotgun (WGS) entry which is preliminary data.</text>
</comment>
<accession>A0A225DG46</accession>
<sequence length="65" mass="6830">MNILVTAGNTQAPIDRVRVVTNIFTGKTGRTSPGPRGPGHRVTILTSHPETLTDLPDPRAIATAA</sequence>
<feature type="domain" description="DNA/pantothenate metabolism flavoprotein C-terminal" evidence="1">
    <location>
        <begin position="2"/>
        <end position="31"/>
    </location>
</feature>
<dbReference type="Proteomes" id="UP000214646">
    <property type="component" value="Unassembled WGS sequence"/>
</dbReference>
<proteinExistence type="predicted"/>
<dbReference type="AlphaFoldDB" id="A0A225DG46"/>
<dbReference type="GO" id="GO:0003824">
    <property type="term" value="F:catalytic activity"/>
    <property type="evidence" value="ECO:0007669"/>
    <property type="project" value="UniProtKB-ARBA"/>
</dbReference>
<gene>
    <name evidence="2" type="ORF">FRUB_08889</name>
</gene>
<dbReference type="Gene3D" id="3.40.50.10300">
    <property type="entry name" value="CoaB-like"/>
    <property type="match status" value="1"/>
</dbReference>
<keyword evidence="3" id="KW-1185">Reference proteome</keyword>
<dbReference type="Pfam" id="PF04127">
    <property type="entry name" value="DFP"/>
    <property type="match status" value="1"/>
</dbReference>
<evidence type="ECO:0000313" key="3">
    <source>
        <dbReference type="Proteomes" id="UP000214646"/>
    </source>
</evidence>
<dbReference type="SUPFAM" id="SSF102645">
    <property type="entry name" value="CoaB-like"/>
    <property type="match status" value="1"/>
</dbReference>
<evidence type="ECO:0000313" key="2">
    <source>
        <dbReference type="EMBL" id="OWK36326.1"/>
    </source>
</evidence>
<dbReference type="EMBL" id="NIDE01000017">
    <property type="protein sequence ID" value="OWK36326.1"/>
    <property type="molecule type" value="Genomic_DNA"/>
</dbReference>
<protein>
    <submittedName>
        <fullName evidence="2">Bifunctional phosphopantothenoylcysteine decarboxylase/phosphopantothenate synthase</fullName>
    </submittedName>
</protein>
<dbReference type="RefSeq" id="WP_088259347.1">
    <property type="nucleotide sequence ID" value="NZ_NIDE01000017.1"/>
</dbReference>
<dbReference type="GO" id="GO:0015937">
    <property type="term" value="P:coenzyme A biosynthetic process"/>
    <property type="evidence" value="ECO:0007669"/>
    <property type="project" value="UniProtKB-ARBA"/>
</dbReference>
<dbReference type="InterPro" id="IPR007085">
    <property type="entry name" value="DNA/pantothenate-metab_flavo_C"/>
</dbReference>